<dbReference type="AlphaFoldDB" id="A0A8H2XUY6"/>
<evidence type="ECO:0000313" key="1">
    <source>
        <dbReference type="EMBL" id="CAE6433619.1"/>
    </source>
</evidence>
<organism evidence="1 3">
    <name type="scientific">Rhizoctonia solani</name>
    <dbReference type="NCBI Taxonomy" id="456999"/>
    <lineage>
        <taxon>Eukaryota</taxon>
        <taxon>Fungi</taxon>
        <taxon>Dikarya</taxon>
        <taxon>Basidiomycota</taxon>
        <taxon>Agaricomycotina</taxon>
        <taxon>Agaricomycetes</taxon>
        <taxon>Cantharellales</taxon>
        <taxon>Ceratobasidiaceae</taxon>
        <taxon>Rhizoctonia</taxon>
    </lineage>
</organism>
<dbReference type="EMBL" id="CAJMWY010000474">
    <property type="protein sequence ID" value="CAE6435211.1"/>
    <property type="molecule type" value="Genomic_DNA"/>
</dbReference>
<dbReference type="EMBL" id="CAJMWX010000829">
    <property type="protein sequence ID" value="CAE6433619.1"/>
    <property type="molecule type" value="Genomic_DNA"/>
</dbReference>
<sequence length="263" mass="29277">MVRNSAAAQAMVALTPDPIGCPYEPVHSGENHAIDRLEISDKTNIGLQFHQSLSAEIRTLDYVANPHQQTVRTELALSGSPLLDWQLVFSSPAVCTTSLDLRRPAWFEQAPRNERSYIKRSQPMKPFSPLILGRHLAESSSIDSSTTRTTDSHYASFSPNDTTSLLVDHSCPPPPRASMMMDPLSQGLLDKKLRKMGGWKSKLLNFHSPTETHPRRSVIERVLGFVRDDLMLRRGQSVKVSYSSSNEVVAPPIMDPVSGRFTK</sequence>
<dbReference type="Proteomes" id="UP000663861">
    <property type="component" value="Unassembled WGS sequence"/>
</dbReference>
<comment type="caution">
    <text evidence="1">The sequence shown here is derived from an EMBL/GenBank/DDBJ whole genome shotgun (WGS) entry which is preliminary data.</text>
</comment>
<reference evidence="1" key="1">
    <citation type="submission" date="2021-01" db="EMBL/GenBank/DDBJ databases">
        <authorList>
            <person name="Kaushik A."/>
        </authorList>
    </citation>
    <scope>NUCLEOTIDE SEQUENCE</scope>
    <source>
        <strain evidence="1">AG4-R118</strain>
        <strain evidence="2">AG4-RS23</strain>
    </source>
</reference>
<protein>
    <submittedName>
        <fullName evidence="1">Uncharacterized protein</fullName>
    </submittedName>
</protein>
<proteinExistence type="predicted"/>
<accession>A0A8H2XUY6</accession>
<evidence type="ECO:0000313" key="2">
    <source>
        <dbReference type="EMBL" id="CAE6435211.1"/>
    </source>
</evidence>
<dbReference type="Proteomes" id="UP000663888">
    <property type="component" value="Unassembled WGS sequence"/>
</dbReference>
<evidence type="ECO:0000313" key="3">
    <source>
        <dbReference type="Proteomes" id="UP000663888"/>
    </source>
</evidence>
<name>A0A8H2XUY6_9AGAM</name>
<gene>
    <name evidence="2" type="ORF">RDB_LOCUS31239</name>
    <name evidence="1" type="ORF">RDB_LOCUS38870</name>
</gene>